<dbReference type="PANTHER" id="PTHR12215">
    <property type="entry name" value="PHOSPHOPANTETHEINE TRANSFERASE"/>
    <property type="match status" value="1"/>
</dbReference>
<proteinExistence type="predicted"/>
<name>A0ABR3YWP6_9PEZI</name>
<evidence type="ECO:0000256" key="2">
    <source>
        <dbReference type="ARBA" id="ARBA00022679"/>
    </source>
</evidence>
<dbReference type="SUPFAM" id="SSF56214">
    <property type="entry name" value="4'-phosphopantetheinyl transferase"/>
    <property type="match status" value="2"/>
</dbReference>
<dbReference type="InterPro" id="IPR055066">
    <property type="entry name" value="AASDHPPT_N"/>
</dbReference>
<evidence type="ECO:0000256" key="1">
    <source>
        <dbReference type="ARBA" id="ARBA00013172"/>
    </source>
</evidence>
<evidence type="ECO:0000259" key="4">
    <source>
        <dbReference type="Pfam" id="PF22624"/>
    </source>
</evidence>
<accession>A0ABR3YWP6</accession>
<dbReference type="Gene3D" id="3.90.470.20">
    <property type="entry name" value="4'-phosphopantetheinyl transferase domain"/>
    <property type="match status" value="2"/>
</dbReference>
<comment type="caution">
    <text evidence="5">The sequence shown here is derived from an EMBL/GenBank/DDBJ whole genome shotgun (WGS) entry which is preliminary data.</text>
</comment>
<keyword evidence="6" id="KW-1185">Reference proteome</keyword>
<evidence type="ECO:0000259" key="3">
    <source>
        <dbReference type="Pfam" id="PF01648"/>
    </source>
</evidence>
<sequence length="327" mass="36126">MDVLAPSFRPILVPWIVDTRSLWPEATQTRQLSTVASRALAALLTDEERAGVLKYFHVRDAKMALASQLLKHLIVARCGHAKGSNPVPWHKTVLSRDTHGKPVYYSDDSKTKQPVVFNVSHQAGLVVLVAAYGGNDPGGIDGIDVGIDVVSPTERRTRDLQMIAEADTASPLSGWPHFVDVHADVLARSEVRYLENLPTHDNDERLRAFYALWCLREAYVKMTGEALLAEWLGELEFKGFQVPKAPGPDKTKNSLHQGDMVTKHDIQFRGASVGDKVNICLRSVGVDYMVCTAVRSTPTETALALPTTDAFEVLQMDDILDFAERPT</sequence>
<dbReference type="EMBL" id="JAWCUI010000050">
    <property type="protein sequence ID" value="KAL1891739.1"/>
    <property type="molecule type" value="Genomic_DNA"/>
</dbReference>
<dbReference type="PANTHER" id="PTHR12215:SF10">
    <property type="entry name" value="L-AMINOADIPATE-SEMIALDEHYDE DEHYDROGENASE-PHOSPHOPANTETHEINYL TRANSFERASE"/>
    <property type="match status" value="1"/>
</dbReference>
<dbReference type="EC" id="2.7.8.7" evidence="1"/>
<evidence type="ECO:0000313" key="5">
    <source>
        <dbReference type="EMBL" id="KAL1891739.1"/>
    </source>
</evidence>
<evidence type="ECO:0000313" key="6">
    <source>
        <dbReference type="Proteomes" id="UP001583186"/>
    </source>
</evidence>
<gene>
    <name evidence="5" type="ORF">Sste5346_007489</name>
</gene>
<feature type="domain" description="4'-phosphopantetheinyl transferase N-terminal" evidence="4">
    <location>
        <begin position="39"/>
        <end position="131"/>
    </location>
</feature>
<dbReference type="InterPro" id="IPR050559">
    <property type="entry name" value="P-Pant_transferase_sf"/>
</dbReference>
<protein>
    <recommendedName>
        <fullName evidence="1">holo-[acyl-carrier-protein] synthase</fullName>
        <ecNumber evidence="1">2.7.8.7</ecNumber>
    </recommendedName>
</protein>
<dbReference type="InterPro" id="IPR008278">
    <property type="entry name" value="4-PPantetheinyl_Trfase_dom"/>
</dbReference>
<feature type="domain" description="4'-phosphopantetheinyl transferase" evidence="3">
    <location>
        <begin position="145"/>
        <end position="249"/>
    </location>
</feature>
<keyword evidence="2" id="KW-0808">Transferase</keyword>
<reference evidence="5 6" key="1">
    <citation type="journal article" date="2024" name="IMA Fungus">
        <title>IMA Genome - F19 : A genome assembly and annotation guide to empower mycologists, including annotated draft genome sequences of Ceratocystis pirilliformis, Diaporthe australafricana, Fusarium ophioides, Paecilomyces lecythidis, and Sporothrix stenoceras.</title>
        <authorList>
            <person name="Aylward J."/>
            <person name="Wilson A.M."/>
            <person name="Visagie C.M."/>
            <person name="Spraker J."/>
            <person name="Barnes I."/>
            <person name="Buitendag C."/>
            <person name="Ceriani C."/>
            <person name="Del Mar Angel L."/>
            <person name="du Plessis D."/>
            <person name="Fuchs T."/>
            <person name="Gasser K."/>
            <person name="Kramer D."/>
            <person name="Li W."/>
            <person name="Munsamy K."/>
            <person name="Piso A."/>
            <person name="Price J.L."/>
            <person name="Sonnekus B."/>
            <person name="Thomas C."/>
            <person name="van der Nest A."/>
            <person name="van Dijk A."/>
            <person name="van Heerden A."/>
            <person name="van Vuuren N."/>
            <person name="Yilmaz N."/>
            <person name="Duong T.A."/>
            <person name="van der Merwe N.A."/>
            <person name="Wingfield M.J."/>
            <person name="Wingfield B.D."/>
        </authorList>
    </citation>
    <scope>NUCLEOTIDE SEQUENCE [LARGE SCALE GENOMIC DNA]</scope>
    <source>
        <strain evidence="5 6">CMW 5346</strain>
    </source>
</reference>
<dbReference type="Pfam" id="PF01648">
    <property type="entry name" value="ACPS"/>
    <property type="match status" value="1"/>
</dbReference>
<organism evidence="5 6">
    <name type="scientific">Sporothrix stenoceras</name>
    <dbReference type="NCBI Taxonomy" id="5173"/>
    <lineage>
        <taxon>Eukaryota</taxon>
        <taxon>Fungi</taxon>
        <taxon>Dikarya</taxon>
        <taxon>Ascomycota</taxon>
        <taxon>Pezizomycotina</taxon>
        <taxon>Sordariomycetes</taxon>
        <taxon>Sordariomycetidae</taxon>
        <taxon>Ophiostomatales</taxon>
        <taxon>Ophiostomataceae</taxon>
        <taxon>Sporothrix</taxon>
    </lineage>
</organism>
<dbReference type="Proteomes" id="UP001583186">
    <property type="component" value="Unassembled WGS sequence"/>
</dbReference>
<dbReference type="InterPro" id="IPR037143">
    <property type="entry name" value="4-PPantetheinyl_Trfase_dom_sf"/>
</dbReference>
<dbReference type="Pfam" id="PF22624">
    <property type="entry name" value="AASDHPPT_N"/>
    <property type="match status" value="1"/>
</dbReference>